<dbReference type="GO" id="GO:0008757">
    <property type="term" value="F:S-adenosylmethionine-dependent methyltransferase activity"/>
    <property type="evidence" value="ECO:0007669"/>
    <property type="project" value="InterPro"/>
</dbReference>
<dbReference type="STRING" id="455432.AWN90_08615"/>
<dbReference type="PANTHER" id="PTHR44942">
    <property type="entry name" value="METHYLTRANSF_11 DOMAIN-CONTAINING PROTEIN"/>
    <property type="match status" value="1"/>
</dbReference>
<keyword evidence="3 5" id="KW-0808">Transferase</keyword>
<dbReference type="RefSeq" id="WP_067579239.1">
    <property type="nucleotide sequence ID" value="NZ_JABMCZ010000002.1"/>
</dbReference>
<dbReference type="InterPro" id="IPR013216">
    <property type="entry name" value="Methyltransf_11"/>
</dbReference>
<dbReference type="EMBL" id="LWGR01000020">
    <property type="protein sequence ID" value="KZM69554.1"/>
    <property type="molecule type" value="Genomic_DNA"/>
</dbReference>
<organism evidence="5 6">
    <name type="scientific">Nocardia terpenica</name>
    <dbReference type="NCBI Taxonomy" id="455432"/>
    <lineage>
        <taxon>Bacteria</taxon>
        <taxon>Bacillati</taxon>
        <taxon>Actinomycetota</taxon>
        <taxon>Actinomycetes</taxon>
        <taxon>Mycobacteriales</taxon>
        <taxon>Nocardiaceae</taxon>
        <taxon>Nocardia</taxon>
    </lineage>
</organism>
<dbReference type="CDD" id="cd02440">
    <property type="entry name" value="AdoMet_MTases"/>
    <property type="match status" value="1"/>
</dbReference>
<evidence type="ECO:0000256" key="3">
    <source>
        <dbReference type="ARBA" id="ARBA00022679"/>
    </source>
</evidence>
<dbReference type="Pfam" id="PF08241">
    <property type="entry name" value="Methyltransf_11"/>
    <property type="match status" value="1"/>
</dbReference>
<comment type="similarity">
    <text evidence="1">Belongs to the methyltransferase superfamily.</text>
</comment>
<dbReference type="AlphaFoldDB" id="A0A164ILG7"/>
<comment type="caution">
    <text evidence="5">The sequence shown here is derived from an EMBL/GenBank/DDBJ whole genome shotgun (WGS) entry which is preliminary data.</text>
</comment>
<dbReference type="OrthoDB" id="6064711at2"/>
<dbReference type="PANTHER" id="PTHR44942:SF4">
    <property type="entry name" value="METHYLTRANSFERASE TYPE 11 DOMAIN-CONTAINING PROTEIN"/>
    <property type="match status" value="1"/>
</dbReference>
<sequence length="208" mass="23123">MGVPDHDRWNINIHYHRLLADAVADADTVLDIGCGEGMLARRLRRRASRVTGIDLHEPSIELARAQSPDGDITYIHGDALEYPFAPASFDGIVSVATLHHMDAEAGLTRMRELLRPGGTLAVVGFAQSTLPRELPMTAASVLAYAGVRLVRRKQWAHPSPIVWPPPETYAGMRRLAERVLPGARFRRHLLLRYSIVWTDPGQKRAGKK</sequence>
<dbReference type="InterPro" id="IPR051052">
    <property type="entry name" value="Diverse_substrate_MTase"/>
</dbReference>
<dbReference type="Gene3D" id="3.40.50.150">
    <property type="entry name" value="Vaccinia Virus protein VP39"/>
    <property type="match status" value="1"/>
</dbReference>
<dbReference type="SUPFAM" id="SSF53335">
    <property type="entry name" value="S-adenosyl-L-methionine-dependent methyltransferases"/>
    <property type="match status" value="1"/>
</dbReference>
<evidence type="ECO:0000313" key="6">
    <source>
        <dbReference type="Proteomes" id="UP000076512"/>
    </source>
</evidence>
<name>A0A164ILG7_9NOCA</name>
<proteinExistence type="inferred from homology"/>
<dbReference type="InterPro" id="IPR029063">
    <property type="entry name" value="SAM-dependent_MTases_sf"/>
</dbReference>
<dbReference type="Proteomes" id="UP000076512">
    <property type="component" value="Unassembled WGS sequence"/>
</dbReference>
<evidence type="ECO:0000256" key="2">
    <source>
        <dbReference type="ARBA" id="ARBA00022603"/>
    </source>
</evidence>
<reference evidence="5 6" key="1">
    <citation type="submission" date="2016-04" db="EMBL/GenBank/DDBJ databases">
        <authorList>
            <person name="Evans L.H."/>
            <person name="Alamgir A."/>
            <person name="Owens N."/>
            <person name="Weber N.D."/>
            <person name="Virtaneva K."/>
            <person name="Barbian K."/>
            <person name="Babar A."/>
            <person name="Rosenke K."/>
        </authorList>
    </citation>
    <scope>NUCLEOTIDE SEQUENCE [LARGE SCALE GENOMIC DNA]</scope>
    <source>
        <strain evidence="5 6">IFM 0406</strain>
    </source>
</reference>
<keyword evidence="2 5" id="KW-0489">Methyltransferase</keyword>
<dbReference type="GO" id="GO:0032259">
    <property type="term" value="P:methylation"/>
    <property type="evidence" value="ECO:0007669"/>
    <property type="project" value="UniProtKB-KW"/>
</dbReference>
<protein>
    <submittedName>
        <fullName evidence="5">Methyltransferase type 11</fullName>
    </submittedName>
</protein>
<evidence type="ECO:0000313" key="5">
    <source>
        <dbReference type="EMBL" id="KZM69554.1"/>
    </source>
</evidence>
<feature type="domain" description="Methyltransferase type 11" evidence="4">
    <location>
        <begin position="30"/>
        <end position="121"/>
    </location>
</feature>
<evidence type="ECO:0000256" key="1">
    <source>
        <dbReference type="ARBA" id="ARBA00008361"/>
    </source>
</evidence>
<keyword evidence="6" id="KW-1185">Reference proteome</keyword>
<evidence type="ECO:0000259" key="4">
    <source>
        <dbReference type="Pfam" id="PF08241"/>
    </source>
</evidence>
<accession>A0A164ILG7</accession>
<gene>
    <name evidence="5" type="ORF">AWN90_08615</name>
</gene>